<dbReference type="Proteomes" id="UP000305539">
    <property type="component" value="Unassembled WGS sequence"/>
</dbReference>
<accession>A0A4U1IDF8</accession>
<dbReference type="EMBL" id="SWJE01000002">
    <property type="protein sequence ID" value="TKC91696.1"/>
    <property type="molecule type" value="Genomic_DNA"/>
</dbReference>
<reference evidence="1 2" key="1">
    <citation type="submission" date="2019-04" db="EMBL/GenBank/DDBJ databases">
        <title>Trinickia sp. 7GSK02, isolated from subtropical forest soil.</title>
        <authorList>
            <person name="Gao Z.-H."/>
            <person name="Qiu L.-H."/>
        </authorList>
    </citation>
    <scope>NUCLEOTIDE SEQUENCE [LARGE SCALE GENOMIC DNA]</scope>
    <source>
        <strain evidence="1 2">7GSK02</strain>
    </source>
</reference>
<dbReference type="RefSeq" id="WP_136892732.1">
    <property type="nucleotide sequence ID" value="NZ_SWJE01000002.1"/>
</dbReference>
<organism evidence="1 2">
    <name type="scientific">Trinickia terrae</name>
    <dbReference type="NCBI Taxonomy" id="2571161"/>
    <lineage>
        <taxon>Bacteria</taxon>
        <taxon>Pseudomonadati</taxon>
        <taxon>Pseudomonadota</taxon>
        <taxon>Betaproteobacteria</taxon>
        <taxon>Burkholderiales</taxon>
        <taxon>Burkholderiaceae</taxon>
        <taxon>Trinickia</taxon>
    </lineage>
</organism>
<keyword evidence="2" id="KW-1185">Reference proteome</keyword>
<comment type="caution">
    <text evidence="1">The sequence shown here is derived from an EMBL/GenBank/DDBJ whole genome shotgun (WGS) entry which is preliminary data.</text>
</comment>
<name>A0A4U1IDF8_9BURK</name>
<evidence type="ECO:0000313" key="1">
    <source>
        <dbReference type="EMBL" id="TKC91696.1"/>
    </source>
</evidence>
<proteinExistence type="predicted"/>
<protein>
    <submittedName>
        <fullName evidence="1">Uncharacterized protein</fullName>
    </submittedName>
</protein>
<dbReference type="AlphaFoldDB" id="A0A4U1IDF8"/>
<evidence type="ECO:0000313" key="2">
    <source>
        <dbReference type="Proteomes" id="UP000305539"/>
    </source>
</evidence>
<gene>
    <name evidence="1" type="ORF">FAZ69_04435</name>
</gene>
<dbReference type="OrthoDB" id="8777234at2"/>
<sequence length="119" mass="14224">MLRPTREDFERWSGTGLVFFGTYLHPNSRLYKYIWQIWTPDSPLEGAEFFEHGPRYCTAQFHEMEKRFFDVGASGFIYNRKLPRLGLDKPFDLTHPRWANREWAPAWEDDPDPECNGHK</sequence>